<dbReference type="EMBL" id="BLPG01000001">
    <property type="protein sequence ID" value="GFJ93194.1"/>
    <property type="molecule type" value="Genomic_DNA"/>
</dbReference>
<comment type="caution">
    <text evidence="2">The sequence shown here is derived from an EMBL/GenBank/DDBJ whole genome shotgun (WGS) entry which is preliminary data.</text>
</comment>
<keyword evidence="3" id="KW-1185">Reference proteome</keyword>
<sequence>MSDESTRRHTMSGHPTRISGQRHRQELDEQQCLDLLASVRYGRVMFTVRGLPAIRPVNHLIDEGRIIVRTRLAAKVAATLTVADDIVVAYQADQLDQDYRLGWSVVATGIACPITDADQATRHTERLDAWLDPAVDTMISIHPQILTGFRLTTA</sequence>
<evidence type="ECO:0000313" key="2">
    <source>
        <dbReference type="EMBL" id="GFJ93194.1"/>
    </source>
</evidence>
<gene>
    <name evidence="2" type="ORF">Prum_068360</name>
</gene>
<proteinExistence type="predicted"/>
<dbReference type="InterPro" id="IPR012349">
    <property type="entry name" value="Split_barrel_FMN-bd"/>
</dbReference>
<evidence type="ECO:0000313" key="3">
    <source>
        <dbReference type="Proteomes" id="UP000482960"/>
    </source>
</evidence>
<dbReference type="Gene3D" id="2.30.110.10">
    <property type="entry name" value="Electron Transport, Fmn-binding Protein, Chain A"/>
    <property type="match status" value="1"/>
</dbReference>
<reference evidence="2 3" key="1">
    <citation type="submission" date="2020-03" db="EMBL/GenBank/DDBJ databases">
        <title>Whole genome shotgun sequence of Phytohabitans rumicis NBRC 108638.</title>
        <authorList>
            <person name="Komaki H."/>
            <person name="Tamura T."/>
        </authorList>
    </citation>
    <scope>NUCLEOTIDE SEQUENCE [LARGE SCALE GENOMIC DNA]</scope>
    <source>
        <strain evidence="2 3">NBRC 108638</strain>
    </source>
</reference>
<dbReference type="Proteomes" id="UP000482960">
    <property type="component" value="Unassembled WGS sequence"/>
</dbReference>
<dbReference type="RefSeq" id="WP_218577425.1">
    <property type="nucleotide sequence ID" value="NZ_BAABJB010000043.1"/>
</dbReference>
<dbReference type="Pfam" id="PF12900">
    <property type="entry name" value="Pyridox_ox_2"/>
    <property type="match status" value="1"/>
</dbReference>
<evidence type="ECO:0008006" key="4">
    <source>
        <dbReference type="Google" id="ProtNLM"/>
    </source>
</evidence>
<dbReference type="InterPro" id="IPR024747">
    <property type="entry name" value="Pyridox_Oxase-rel"/>
</dbReference>
<dbReference type="SUPFAM" id="SSF50475">
    <property type="entry name" value="FMN-binding split barrel"/>
    <property type="match status" value="1"/>
</dbReference>
<accession>A0A6V8LA26</accession>
<dbReference type="AlphaFoldDB" id="A0A6V8LA26"/>
<name>A0A6V8LA26_9ACTN</name>
<evidence type="ECO:0000256" key="1">
    <source>
        <dbReference type="SAM" id="MobiDB-lite"/>
    </source>
</evidence>
<reference evidence="2 3" key="2">
    <citation type="submission" date="2020-03" db="EMBL/GenBank/DDBJ databases">
        <authorList>
            <person name="Ichikawa N."/>
            <person name="Kimura A."/>
            <person name="Kitahashi Y."/>
            <person name="Uohara A."/>
        </authorList>
    </citation>
    <scope>NUCLEOTIDE SEQUENCE [LARGE SCALE GENOMIC DNA]</scope>
    <source>
        <strain evidence="2 3">NBRC 108638</strain>
    </source>
</reference>
<protein>
    <recommendedName>
        <fullName evidence="4">Pyridoxamine 5'-phosphate oxidase</fullName>
    </recommendedName>
</protein>
<feature type="region of interest" description="Disordered" evidence="1">
    <location>
        <begin position="1"/>
        <end position="25"/>
    </location>
</feature>
<organism evidence="2 3">
    <name type="scientific">Phytohabitans rumicis</name>
    <dbReference type="NCBI Taxonomy" id="1076125"/>
    <lineage>
        <taxon>Bacteria</taxon>
        <taxon>Bacillati</taxon>
        <taxon>Actinomycetota</taxon>
        <taxon>Actinomycetes</taxon>
        <taxon>Micromonosporales</taxon>
        <taxon>Micromonosporaceae</taxon>
    </lineage>
</organism>